<dbReference type="EMBL" id="JASUXU010000001">
    <property type="protein sequence ID" value="KAK0328377.1"/>
    <property type="molecule type" value="Genomic_DNA"/>
</dbReference>
<protein>
    <recommendedName>
        <fullName evidence="4">Only prolin and serin are matching in the corresponding protein</fullName>
    </recommendedName>
</protein>
<organism evidence="2 3">
    <name type="scientific">Friedmanniomyces endolithicus</name>
    <dbReference type="NCBI Taxonomy" id="329885"/>
    <lineage>
        <taxon>Eukaryota</taxon>
        <taxon>Fungi</taxon>
        <taxon>Dikarya</taxon>
        <taxon>Ascomycota</taxon>
        <taxon>Pezizomycotina</taxon>
        <taxon>Dothideomycetes</taxon>
        <taxon>Dothideomycetidae</taxon>
        <taxon>Mycosphaerellales</taxon>
        <taxon>Teratosphaeriaceae</taxon>
        <taxon>Friedmanniomyces</taxon>
    </lineage>
</organism>
<evidence type="ECO:0000313" key="2">
    <source>
        <dbReference type="EMBL" id="KAK0328377.1"/>
    </source>
</evidence>
<reference evidence="2" key="1">
    <citation type="submission" date="2021-12" db="EMBL/GenBank/DDBJ databases">
        <title>Black yeast isolated from Biological Soil Crust.</title>
        <authorList>
            <person name="Kurbessoian T."/>
        </authorList>
    </citation>
    <scope>NUCLEOTIDE SEQUENCE</scope>
    <source>
        <strain evidence="2">CCFEE 5208</strain>
    </source>
</reference>
<comment type="caution">
    <text evidence="2">The sequence shown here is derived from an EMBL/GenBank/DDBJ whole genome shotgun (WGS) entry which is preliminary data.</text>
</comment>
<feature type="region of interest" description="Disordered" evidence="1">
    <location>
        <begin position="1"/>
        <end position="77"/>
    </location>
</feature>
<sequence length="532" mass="58937">MSRRRSFTFPRLATAKHLDDTMAAPDSPYRISPAHSRSSSGASNTSSPIASTFSHRSHNRCPSSSSSLATTPDSPVNLTKSALHDLVEDPAEREDAFPDLLSCDPDEPLCICDTTFCEHRQTPKLSDLAAPVLSSPEWIAGDDYFGDDGEVFSTRSAKRPRSVEQSSESLTSRLGRRWPSISARWRERKPTTSLSESTVQSAPPSRASSFRLPTLRHSLAAHLDLNQAITPPITPVDAQSDTNEFRLPRRLSRSQKPIDIIVPDHALDTLDQQELASTPLLPPMMAENLGHFQEPLQSPLQSPSVADSRVSILSTPASTPTHSAIPTPPLSSQPSMVSFGVPRSVNGLQSFADIPPMTISDEPDLWTMRLGHANFHITPEPYYPNVCDVYACKRLLDDWESARAEFMRQASRISEHYGPTSQIYKFTEQKWAEIDSLWRAYHERANAEAGVSDDTTLFQPLAETQALSKIPSLTDPQQPSKFLMVNDADIVGPMVKYTKIQRLPSRKPAFLKLFTDPASLLGNRSPLFTLKR</sequence>
<evidence type="ECO:0000256" key="1">
    <source>
        <dbReference type="SAM" id="MobiDB-lite"/>
    </source>
</evidence>
<feature type="compositionally biased region" description="Polar residues" evidence="1">
    <location>
        <begin position="68"/>
        <end position="77"/>
    </location>
</feature>
<dbReference type="Proteomes" id="UP001168146">
    <property type="component" value="Unassembled WGS sequence"/>
</dbReference>
<accession>A0AAN6G1S4</accession>
<feature type="region of interest" description="Disordered" evidence="1">
    <location>
        <begin position="181"/>
        <end position="209"/>
    </location>
</feature>
<gene>
    <name evidence="2" type="ORF">LTR82_000307</name>
</gene>
<proteinExistence type="predicted"/>
<feature type="compositionally biased region" description="Low complexity" evidence="1">
    <location>
        <begin position="32"/>
        <end position="51"/>
    </location>
</feature>
<evidence type="ECO:0000313" key="3">
    <source>
        <dbReference type="Proteomes" id="UP001168146"/>
    </source>
</evidence>
<feature type="compositionally biased region" description="Polar residues" evidence="1">
    <location>
        <begin position="191"/>
        <end position="208"/>
    </location>
</feature>
<dbReference type="AlphaFoldDB" id="A0AAN6G1S4"/>
<name>A0AAN6G1S4_9PEZI</name>
<evidence type="ECO:0008006" key="4">
    <source>
        <dbReference type="Google" id="ProtNLM"/>
    </source>
</evidence>